<accession>A0A4Y2FP48</accession>
<keyword evidence="2" id="KW-1185">Reference proteome</keyword>
<name>A0A4Y2FP48_ARAVE</name>
<dbReference type="EMBL" id="BGPR01096691">
    <property type="protein sequence ID" value="GBM42951.1"/>
    <property type="molecule type" value="Genomic_DNA"/>
</dbReference>
<dbReference type="AlphaFoldDB" id="A0A4Y2FP48"/>
<gene>
    <name evidence="1" type="ORF">AVEN_266433_1</name>
</gene>
<sequence length="140" mass="15709">MTNLIRVQRAIIPSVIRPLDTYDQGVVVQFSHWWLVGRNPGLDGCFYVMATYVFVAETQSSDQQYFSTVCATAKTSGKSTDLVNQGSSVPYSLVSYCKTIIFNGQRFYVKRLPDETQSSAEQLFRVLRATIAPVVRALDL</sequence>
<evidence type="ECO:0000313" key="2">
    <source>
        <dbReference type="Proteomes" id="UP000499080"/>
    </source>
</evidence>
<organism evidence="1 2">
    <name type="scientific">Araneus ventricosus</name>
    <name type="common">Orbweaver spider</name>
    <name type="synonym">Epeira ventricosa</name>
    <dbReference type="NCBI Taxonomy" id="182803"/>
    <lineage>
        <taxon>Eukaryota</taxon>
        <taxon>Metazoa</taxon>
        <taxon>Ecdysozoa</taxon>
        <taxon>Arthropoda</taxon>
        <taxon>Chelicerata</taxon>
        <taxon>Arachnida</taxon>
        <taxon>Araneae</taxon>
        <taxon>Araneomorphae</taxon>
        <taxon>Entelegynae</taxon>
        <taxon>Araneoidea</taxon>
        <taxon>Araneidae</taxon>
        <taxon>Araneus</taxon>
    </lineage>
</organism>
<comment type="caution">
    <text evidence="1">The sequence shown here is derived from an EMBL/GenBank/DDBJ whole genome shotgun (WGS) entry which is preliminary data.</text>
</comment>
<dbReference type="Proteomes" id="UP000499080">
    <property type="component" value="Unassembled WGS sequence"/>
</dbReference>
<reference evidence="1 2" key="1">
    <citation type="journal article" date="2019" name="Sci. Rep.">
        <title>Orb-weaving spider Araneus ventricosus genome elucidates the spidroin gene catalogue.</title>
        <authorList>
            <person name="Kono N."/>
            <person name="Nakamura H."/>
            <person name="Ohtoshi R."/>
            <person name="Moran D.A.P."/>
            <person name="Shinohara A."/>
            <person name="Yoshida Y."/>
            <person name="Fujiwara M."/>
            <person name="Mori M."/>
            <person name="Tomita M."/>
            <person name="Arakawa K."/>
        </authorList>
    </citation>
    <scope>NUCLEOTIDE SEQUENCE [LARGE SCALE GENOMIC DNA]</scope>
</reference>
<protein>
    <submittedName>
        <fullName evidence="1">Uncharacterized protein</fullName>
    </submittedName>
</protein>
<evidence type="ECO:0000313" key="1">
    <source>
        <dbReference type="EMBL" id="GBM42951.1"/>
    </source>
</evidence>
<proteinExistence type="predicted"/>